<keyword evidence="2" id="KW-1185">Reference proteome</keyword>
<proteinExistence type="predicted"/>
<gene>
    <name evidence="1" type="ORF">SLEP1_g49264</name>
</gene>
<dbReference type="AlphaFoldDB" id="A0AAV5LYQ4"/>
<name>A0AAV5LYQ4_9ROSI</name>
<evidence type="ECO:0000313" key="1">
    <source>
        <dbReference type="EMBL" id="GKV41771.1"/>
    </source>
</evidence>
<dbReference type="EMBL" id="BPVZ01000152">
    <property type="protein sequence ID" value="GKV41771.1"/>
    <property type="molecule type" value="Genomic_DNA"/>
</dbReference>
<organism evidence="1 2">
    <name type="scientific">Rubroshorea leprosula</name>
    <dbReference type="NCBI Taxonomy" id="152421"/>
    <lineage>
        <taxon>Eukaryota</taxon>
        <taxon>Viridiplantae</taxon>
        <taxon>Streptophyta</taxon>
        <taxon>Embryophyta</taxon>
        <taxon>Tracheophyta</taxon>
        <taxon>Spermatophyta</taxon>
        <taxon>Magnoliopsida</taxon>
        <taxon>eudicotyledons</taxon>
        <taxon>Gunneridae</taxon>
        <taxon>Pentapetalae</taxon>
        <taxon>rosids</taxon>
        <taxon>malvids</taxon>
        <taxon>Malvales</taxon>
        <taxon>Dipterocarpaceae</taxon>
        <taxon>Rubroshorea</taxon>
    </lineage>
</organism>
<reference evidence="1 2" key="1">
    <citation type="journal article" date="2021" name="Commun. Biol.">
        <title>The genome of Shorea leprosula (Dipterocarpaceae) highlights the ecological relevance of drought in aseasonal tropical rainforests.</title>
        <authorList>
            <person name="Ng K.K.S."/>
            <person name="Kobayashi M.J."/>
            <person name="Fawcett J.A."/>
            <person name="Hatakeyama M."/>
            <person name="Paape T."/>
            <person name="Ng C.H."/>
            <person name="Ang C.C."/>
            <person name="Tnah L.H."/>
            <person name="Lee C.T."/>
            <person name="Nishiyama T."/>
            <person name="Sese J."/>
            <person name="O'Brien M.J."/>
            <person name="Copetti D."/>
            <person name="Mohd Noor M.I."/>
            <person name="Ong R.C."/>
            <person name="Putra M."/>
            <person name="Sireger I.Z."/>
            <person name="Indrioko S."/>
            <person name="Kosugi Y."/>
            <person name="Izuno A."/>
            <person name="Isagi Y."/>
            <person name="Lee S.L."/>
            <person name="Shimizu K.K."/>
        </authorList>
    </citation>
    <scope>NUCLEOTIDE SEQUENCE [LARGE SCALE GENOMIC DNA]</scope>
    <source>
        <strain evidence="1">214</strain>
    </source>
</reference>
<sequence length="49" mass="5734">MKIGKFYIKQNKVSLHEVDDKWKWFKGALGAPDGTLIEIIVPANERREY</sequence>
<protein>
    <submittedName>
        <fullName evidence="1">Uncharacterized protein</fullName>
    </submittedName>
</protein>
<dbReference type="Proteomes" id="UP001054252">
    <property type="component" value="Unassembled WGS sequence"/>
</dbReference>
<comment type="caution">
    <text evidence="1">The sequence shown here is derived from an EMBL/GenBank/DDBJ whole genome shotgun (WGS) entry which is preliminary data.</text>
</comment>
<evidence type="ECO:0000313" key="2">
    <source>
        <dbReference type="Proteomes" id="UP001054252"/>
    </source>
</evidence>
<accession>A0AAV5LYQ4</accession>